<feature type="domain" description="AAA+ ATPase" evidence="1">
    <location>
        <begin position="44"/>
        <end position="185"/>
    </location>
</feature>
<dbReference type="InterPro" id="IPR003593">
    <property type="entry name" value="AAA+_ATPase"/>
</dbReference>
<dbReference type="CDD" id="cd00009">
    <property type="entry name" value="AAA"/>
    <property type="match status" value="1"/>
</dbReference>
<dbReference type="InterPro" id="IPR027417">
    <property type="entry name" value="P-loop_NTPase"/>
</dbReference>
<keyword evidence="3" id="KW-1185">Reference proteome</keyword>
<accession>A0ABU9Z0W1</accession>
<dbReference type="Gene3D" id="3.40.50.300">
    <property type="entry name" value="P-loop containing nucleotide triphosphate hydrolases"/>
    <property type="match status" value="1"/>
</dbReference>
<dbReference type="InterPro" id="IPR011703">
    <property type="entry name" value="ATPase_AAA-3"/>
</dbReference>
<organism evidence="2 3">
    <name type="scientific">Uliginosibacterium sediminicola</name>
    <dbReference type="NCBI Taxonomy" id="2024550"/>
    <lineage>
        <taxon>Bacteria</taxon>
        <taxon>Pseudomonadati</taxon>
        <taxon>Pseudomonadota</taxon>
        <taxon>Betaproteobacteria</taxon>
        <taxon>Rhodocyclales</taxon>
        <taxon>Zoogloeaceae</taxon>
        <taxon>Uliginosibacterium</taxon>
    </lineage>
</organism>
<name>A0ABU9Z0W1_9RHOO</name>
<dbReference type="SMART" id="SM00382">
    <property type="entry name" value="AAA"/>
    <property type="match status" value="1"/>
</dbReference>
<dbReference type="PIRSF" id="PIRSF002849">
    <property type="entry name" value="AAA_ATPase_chaperone_MoxR_prd"/>
    <property type="match status" value="1"/>
</dbReference>
<dbReference type="SUPFAM" id="SSF52540">
    <property type="entry name" value="P-loop containing nucleoside triphosphate hydrolases"/>
    <property type="match status" value="1"/>
</dbReference>
<reference evidence="2 3" key="1">
    <citation type="journal article" date="2018" name="Int. J. Syst. Evol. Microbiol.">
        <title>Uliginosibacterium sediminicola sp. nov., isolated from freshwater sediment.</title>
        <authorList>
            <person name="Hwang W.M."/>
            <person name="Kim S.M."/>
            <person name="Kang K."/>
            <person name="Ahn T.Y."/>
        </authorList>
    </citation>
    <scope>NUCLEOTIDE SEQUENCE [LARGE SCALE GENOMIC DNA]</scope>
    <source>
        <strain evidence="2 3">M1-21</strain>
    </source>
</reference>
<dbReference type="EMBL" id="JBDIVE010000008">
    <property type="protein sequence ID" value="MEN3069711.1"/>
    <property type="molecule type" value="Genomic_DNA"/>
</dbReference>
<dbReference type="Proteomes" id="UP001410394">
    <property type="component" value="Unassembled WGS sequence"/>
</dbReference>
<dbReference type="PANTHER" id="PTHR42759">
    <property type="entry name" value="MOXR FAMILY PROTEIN"/>
    <property type="match status" value="1"/>
</dbReference>
<dbReference type="Pfam" id="PF07726">
    <property type="entry name" value="AAA_3"/>
    <property type="match status" value="1"/>
</dbReference>
<evidence type="ECO:0000259" key="1">
    <source>
        <dbReference type="SMART" id="SM00382"/>
    </source>
</evidence>
<proteinExistence type="predicted"/>
<evidence type="ECO:0000313" key="3">
    <source>
        <dbReference type="Proteomes" id="UP001410394"/>
    </source>
</evidence>
<gene>
    <name evidence="2" type="ORF">ABDB84_14585</name>
</gene>
<dbReference type="InterPro" id="IPR041628">
    <property type="entry name" value="ChlI/MoxR_AAA_lid"/>
</dbReference>
<dbReference type="Gene3D" id="1.10.8.80">
    <property type="entry name" value="Magnesium chelatase subunit I, C-Terminal domain"/>
    <property type="match status" value="1"/>
</dbReference>
<dbReference type="PANTHER" id="PTHR42759:SF5">
    <property type="entry name" value="METHANOL DEHYDROGENASE REGULATOR"/>
    <property type="match status" value="1"/>
</dbReference>
<protein>
    <submittedName>
        <fullName evidence="2">AAA family ATPase</fullName>
    </submittedName>
</protein>
<dbReference type="InterPro" id="IPR050764">
    <property type="entry name" value="CbbQ/NirQ/NorQ/GpvN"/>
</dbReference>
<comment type="caution">
    <text evidence="2">The sequence shown here is derived from an EMBL/GenBank/DDBJ whole genome shotgun (WGS) entry which is preliminary data.</text>
</comment>
<sequence>MNAGPQHADIAHSSQLASQILAQLEQIVLGKPQPLRLALACLLARGHLLIEDQPGVGKTTLAHALAVTLGLRFQRVQFTSDLLPADLLGVSIFDAREQVFRFHPGPIFSQVLLADEINRSTPKTQSALLEAMEEQQVSVDGKAHALPEPFFVIATQNPSHQIGTFALPESQLDRFLMRISIGLPDAVAERALLAGQSRRELLVQLQPLCSAEQLLVMQRACSSVHVGERLLDYVQGLLAASRSMAGVAQGLSPRSGIGLLAAARAWALLAGRDHVLPDDVQAVLPSVAGHRLQGAGAGAGARVRQLIEAVALP</sequence>
<evidence type="ECO:0000313" key="2">
    <source>
        <dbReference type="EMBL" id="MEN3069711.1"/>
    </source>
</evidence>
<dbReference type="Pfam" id="PF17863">
    <property type="entry name" value="AAA_lid_2"/>
    <property type="match status" value="1"/>
</dbReference>
<dbReference type="RefSeq" id="WP_345920481.1">
    <property type="nucleotide sequence ID" value="NZ_JBDIVE010000008.1"/>
</dbReference>